<feature type="signal peptide" evidence="2">
    <location>
        <begin position="1"/>
        <end position="26"/>
    </location>
</feature>
<feature type="domain" description="Amidohydrolase-related" evidence="3">
    <location>
        <begin position="263"/>
        <end position="392"/>
    </location>
</feature>
<feature type="region of interest" description="Disordered" evidence="1">
    <location>
        <begin position="202"/>
        <end position="222"/>
    </location>
</feature>
<dbReference type="Proteomes" id="UP000654004">
    <property type="component" value="Unassembled WGS sequence"/>
</dbReference>
<dbReference type="SUPFAM" id="SSF51556">
    <property type="entry name" value="Metallo-dependent hydrolases"/>
    <property type="match status" value="1"/>
</dbReference>
<dbReference type="Gene3D" id="3.20.20.140">
    <property type="entry name" value="Metal-dependent hydrolases"/>
    <property type="match status" value="2"/>
</dbReference>
<dbReference type="InterPro" id="IPR051781">
    <property type="entry name" value="Metallo-dep_Hydrolase"/>
</dbReference>
<feature type="chain" id="PRO_5045122208" evidence="2">
    <location>
        <begin position="27"/>
        <end position="419"/>
    </location>
</feature>
<dbReference type="PANTHER" id="PTHR43135">
    <property type="entry name" value="ALPHA-D-RIBOSE 1-METHYLPHOSPHONATE 5-TRIPHOSPHATE DIPHOSPHATASE"/>
    <property type="match status" value="1"/>
</dbReference>
<proteinExistence type="predicted"/>
<reference evidence="5" key="1">
    <citation type="journal article" date="2019" name="Int. J. Syst. Evol. Microbiol.">
        <title>The Global Catalogue of Microorganisms (GCM) 10K type strain sequencing project: providing services to taxonomists for standard genome sequencing and annotation.</title>
        <authorList>
            <consortium name="The Broad Institute Genomics Platform"/>
            <consortium name="The Broad Institute Genome Sequencing Center for Infectious Disease"/>
            <person name="Wu L."/>
            <person name="Ma J."/>
        </authorList>
    </citation>
    <scope>NUCLEOTIDE SEQUENCE [LARGE SCALE GENOMIC DNA]</scope>
    <source>
        <strain evidence="5">JCM 32305</strain>
    </source>
</reference>
<comment type="caution">
    <text evidence="4">The sequence shown here is derived from an EMBL/GenBank/DDBJ whole genome shotgun (WGS) entry which is preliminary data.</text>
</comment>
<gene>
    <name evidence="4" type="ORF">GCM10009410_35500</name>
</gene>
<dbReference type="PANTHER" id="PTHR43135:SF3">
    <property type="entry name" value="ALPHA-D-RIBOSE 1-METHYLPHOSPHONATE 5-TRIPHOSPHATE DIPHOSPHATASE"/>
    <property type="match status" value="1"/>
</dbReference>
<name>A0ABQ2QW86_9GAMM</name>
<dbReference type="EMBL" id="BMQW01000012">
    <property type="protein sequence ID" value="GGP98423.1"/>
    <property type="molecule type" value="Genomic_DNA"/>
</dbReference>
<keyword evidence="5" id="KW-1185">Reference proteome</keyword>
<accession>A0ABQ2QW86</accession>
<dbReference type="InterPro" id="IPR011059">
    <property type="entry name" value="Metal-dep_hydrolase_composite"/>
</dbReference>
<dbReference type="SUPFAM" id="SSF51338">
    <property type="entry name" value="Composite domain of metallo-dependent hydrolases"/>
    <property type="match status" value="1"/>
</dbReference>
<dbReference type="Pfam" id="PF01979">
    <property type="entry name" value="Amidohydro_1"/>
    <property type="match status" value="1"/>
</dbReference>
<organism evidence="4 5">
    <name type="scientific">Shewanella ulleungensis</name>
    <dbReference type="NCBI Taxonomy" id="2282699"/>
    <lineage>
        <taxon>Bacteria</taxon>
        <taxon>Pseudomonadati</taxon>
        <taxon>Pseudomonadota</taxon>
        <taxon>Gammaproteobacteria</taxon>
        <taxon>Alteromonadales</taxon>
        <taxon>Shewanellaceae</taxon>
        <taxon>Shewanella</taxon>
    </lineage>
</organism>
<evidence type="ECO:0000313" key="5">
    <source>
        <dbReference type="Proteomes" id="UP000654004"/>
    </source>
</evidence>
<protein>
    <submittedName>
        <fullName evidence="4">Amidohydrolase</fullName>
    </submittedName>
</protein>
<evidence type="ECO:0000256" key="1">
    <source>
        <dbReference type="SAM" id="MobiDB-lite"/>
    </source>
</evidence>
<dbReference type="InterPro" id="IPR032466">
    <property type="entry name" value="Metal_Hydrolase"/>
</dbReference>
<evidence type="ECO:0000313" key="4">
    <source>
        <dbReference type="EMBL" id="GGP98423.1"/>
    </source>
</evidence>
<sequence length="419" mass="44438">MTRFTQSALAMSLSISLALSTNVAQAESVAIINATVHTATEQGVLNNATVVIENGTITAINPQSSQADKTIDAKGAMLTPGFIAAMNDMGLVEVGAVATSRDASDKEANITFDPSLAFNPKATTISFARKGGITRNIVTSGGGESIFAGQTFVVDLTGEFDSVIASNTGLFVQLGATDEGSRAMGMQQLIYKLDDAKKALSQESKTQKKAKDSSDEEPSREDRVIAAVLSGEKPLIVAVDRASDIIHLIKLKQDYDLDVVIVNGADAVVVAEQLVQANIPVVIDAMRNLPDSFDSLHNSLNNAGKLAKAGVKVAIALPGDSHSIYALRYSAGNAVANGMNYDDALAAVTANIADIFHLDSGRIAVGKPADLVLWSGDPFEFSSKVQKMWIAGEEQSLQSRQDELRERYLNKTDMPAGYR</sequence>
<dbReference type="InterPro" id="IPR006680">
    <property type="entry name" value="Amidohydro-rel"/>
</dbReference>
<dbReference type="RefSeq" id="WP_188958625.1">
    <property type="nucleotide sequence ID" value="NZ_BMQW01000012.1"/>
</dbReference>
<evidence type="ECO:0000259" key="3">
    <source>
        <dbReference type="Pfam" id="PF01979"/>
    </source>
</evidence>
<feature type="compositionally biased region" description="Basic and acidic residues" evidence="1">
    <location>
        <begin position="202"/>
        <end position="213"/>
    </location>
</feature>
<evidence type="ECO:0000256" key="2">
    <source>
        <dbReference type="SAM" id="SignalP"/>
    </source>
</evidence>
<keyword evidence="2" id="KW-0732">Signal</keyword>